<sequence>MLAQLTTWIKFLTPVLTLGMMVFYLDREKYPVVDKLIPYYFALVFIYTLLIAIEAI</sequence>
<dbReference type="EMBL" id="CP142434">
    <property type="protein sequence ID" value="XBC47570.1"/>
    <property type="molecule type" value="Genomic_DNA"/>
</dbReference>
<keyword evidence="1" id="KW-1133">Transmembrane helix</keyword>
<evidence type="ECO:0000313" key="3">
    <source>
        <dbReference type="EMBL" id="XBC47570.1"/>
    </source>
</evidence>
<feature type="transmembrane region" description="Helical" evidence="1">
    <location>
        <begin position="37"/>
        <end position="55"/>
    </location>
</feature>
<dbReference type="AlphaFoldDB" id="A0AB74TXW5"/>
<feature type="transmembrane region" description="Helical" evidence="1">
    <location>
        <begin position="7"/>
        <end position="25"/>
    </location>
</feature>
<evidence type="ECO:0000313" key="4">
    <source>
        <dbReference type="EMBL" id="XBC48864.1"/>
    </source>
</evidence>
<gene>
    <name evidence="4" type="ORF">VUQ06_04810</name>
    <name evidence="2" type="ORF">VUQ08_05940</name>
    <name evidence="3" type="ORF">VUQ09_08535</name>
</gene>
<dbReference type="KEGG" id="dst:VUQ06_04810"/>
<name>A0AB74TXW5_9LACT</name>
<dbReference type="EMBL" id="CP142433">
    <property type="protein sequence ID" value="XBC45430.1"/>
    <property type="molecule type" value="Genomic_DNA"/>
</dbReference>
<reference evidence="4" key="1">
    <citation type="submission" date="2023-12" db="EMBL/GenBank/DDBJ databases">
        <title>Dolosigranulum savutii sp. nov. isolated from human upper respiratory samples collected in Botswana.</title>
        <authorList>
            <person name="Kelly M.S."/>
        </authorList>
    </citation>
    <scope>NUCLEOTIDE SEQUENCE</scope>
    <source>
        <strain evidence="4">MSK294</strain>
        <strain evidence="3">MSK312</strain>
        <strain evidence="2">MSK433</strain>
    </source>
</reference>
<dbReference type="EMBL" id="CP142435">
    <property type="protein sequence ID" value="XBC48864.1"/>
    <property type="molecule type" value="Genomic_DNA"/>
</dbReference>
<keyword evidence="1" id="KW-0812">Transmembrane</keyword>
<protein>
    <submittedName>
        <fullName evidence="4">Uncharacterized protein</fullName>
    </submittedName>
</protein>
<evidence type="ECO:0000256" key="1">
    <source>
        <dbReference type="SAM" id="Phobius"/>
    </source>
</evidence>
<dbReference type="RefSeq" id="WP_181452074.1">
    <property type="nucleotide sequence ID" value="NZ_CP142433.1"/>
</dbReference>
<proteinExistence type="predicted"/>
<accession>A0AB74TXW5</accession>
<evidence type="ECO:0000313" key="2">
    <source>
        <dbReference type="EMBL" id="XBC45430.1"/>
    </source>
</evidence>
<keyword evidence="1" id="KW-0472">Membrane</keyword>
<organism evidence="4">
    <name type="scientific">Dolosigranulum savutiense</name>
    <dbReference type="NCBI Taxonomy" id="3110288"/>
    <lineage>
        <taxon>Bacteria</taxon>
        <taxon>Bacillati</taxon>
        <taxon>Bacillota</taxon>
        <taxon>Bacilli</taxon>
        <taxon>Lactobacillales</taxon>
        <taxon>Carnobacteriaceae</taxon>
        <taxon>Dolosigranulum</taxon>
    </lineage>
</organism>